<dbReference type="RefSeq" id="WP_271635731.1">
    <property type="nucleotide sequence ID" value="NZ_CP094970.1"/>
</dbReference>
<dbReference type="Gene3D" id="1.25.40.10">
    <property type="entry name" value="Tetratricopeptide repeat domain"/>
    <property type="match status" value="1"/>
</dbReference>
<dbReference type="InterPro" id="IPR011990">
    <property type="entry name" value="TPR-like_helical_dom_sf"/>
</dbReference>
<gene>
    <name evidence="2" type="ORF">L0C25_06965</name>
</gene>
<dbReference type="SUPFAM" id="SSF48452">
    <property type="entry name" value="TPR-like"/>
    <property type="match status" value="1"/>
</dbReference>
<dbReference type="InterPro" id="IPR027417">
    <property type="entry name" value="P-loop_NTPase"/>
</dbReference>
<dbReference type="PANTHER" id="PTHR47691">
    <property type="entry name" value="REGULATOR-RELATED"/>
    <property type="match status" value="1"/>
</dbReference>
<accession>A0AA46YMN8</accession>
<dbReference type="SUPFAM" id="SSF52540">
    <property type="entry name" value="P-loop containing nucleoside triphosphate hydrolases"/>
    <property type="match status" value="1"/>
</dbReference>
<dbReference type="SMART" id="SM00028">
    <property type="entry name" value="TPR"/>
    <property type="match status" value="4"/>
</dbReference>
<dbReference type="PRINTS" id="PR00364">
    <property type="entry name" value="DISEASERSIST"/>
</dbReference>
<evidence type="ECO:0000313" key="3">
    <source>
        <dbReference type="Proteomes" id="UP001164390"/>
    </source>
</evidence>
<protein>
    <submittedName>
        <fullName evidence="2">Tetratricopeptide repeat protein</fullName>
    </submittedName>
</protein>
<dbReference type="KEGG" id="sgrg:L0C25_06965"/>
<organism evidence="2 3">
    <name type="scientific">Solicola gregarius</name>
    <dbReference type="NCBI Taxonomy" id="2908642"/>
    <lineage>
        <taxon>Bacteria</taxon>
        <taxon>Bacillati</taxon>
        <taxon>Actinomycetota</taxon>
        <taxon>Actinomycetes</taxon>
        <taxon>Propionibacteriales</taxon>
        <taxon>Nocardioidaceae</taxon>
        <taxon>Solicola</taxon>
    </lineage>
</organism>
<keyword evidence="3" id="KW-1185">Reference proteome</keyword>
<dbReference type="PANTHER" id="PTHR47691:SF3">
    <property type="entry name" value="HTH-TYPE TRANSCRIPTIONAL REGULATOR RV0890C-RELATED"/>
    <property type="match status" value="1"/>
</dbReference>
<evidence type="ECO:0000313" key="2">
    <source>
        <dbReference type="EMBL" id="UYM06809.1"/>
    </source>
</evidence>
<dbReference type="Pfam" id="PF13424">
    <property type="entry name" value="TPR_12"/>
    <property type="match status" value="1"/>
</dbReference>
<proteinExistence type="predicted"/>
<dbReference type="GO" id="GO:0043531">
    <property type="term" value="F:ADP binding"/>
    <property type="evidence" value="ECO:0007669"/>
    <property type="project" value="InterPro"/>
</dbReference>
<name>A0AA46YMN8_9ACTN</name>
<dbReference type="EMBL" id="CP094970">
    <property type="protein sequence ID" value="UYM06809.1"/>
    <property type="molecule type" value="Genomic_DNA"/>
</dbReference>
<sequence>MRKRLAEELGVDPSPDLRGVYATLLERADEHANLDEQRVPAVVPHQLPARIRGFVGRDDQLSDMDRVLTRSSGQPDGAVLALHGPAGAGKTTLAVHWAHHVRDEFPDGELFLDLRGYGPGDPMSTEQSLAALLRGLGVPGERIADDVDDRRAMLRSETHGRRMLVVLDNARDAEQVRPLLPGADAFVLVTSRTQLRGLAVREAADRVRVDPMSPAESIALLQRRTGGDVGEAALRELAELCGHLPVALAVAAERIGRVDHDPHPVEAFIAELGDHRSRLGALDSGDDDPLTNVRAVLDWSYRSLDDDSARTFRLLGLYSAPLISTGAVAALIGVEPARTNRPIDRLTDRHLLTPIRDGHYVMHDLVRAFAAQVADEEPEPDRVAATRRLRNWFAHSTARARLAWAPRIAGVHLPDLEPGVAPENFDSPKAGFAWLETNAAYVLRLVAACIEDEDATGHQLAPLLFSYLQSSGMATDSLELFRRAEESARRLGDAVGQAACANSVAGCHFERNEMDEAIGAVERARDLYAAAGDVDGGLRAQSNLAVALYTLDRVDEAIAAFERAIDDARELGARGRLGWNLFNASDVYLSAGRVDDAIHAAEESVDVLGEADSDARALAVDNLGDVQAATGRLADAVETMRTAIEAYRALYMRKDEASALRKLGIFHRDLGERDAARDCWSEALQVLSTIGVAETREVGREELTLLIESLDVPVSDA</sequence>
<dbReference type="InterPro" id="IPR019734">
    <property type="entry name" value="TPR_rpt"/>
</dbReference>
<feature type="domain" description="AAA+ ATPase" evidence="1">
    <location>
        <begin position="76"/>
        <end position="213"/>
    </location>
</feature>
<evidence type="ECO:0000259" key="1">
    <source>
        <dbReference type="SMART" id="SM00382"/>
    </source>
</evidence>
<dbReference type="Gene3D" id="3.40.50.300">
    <property type="entry name" value="P-loop containing nucleotide triphosphate hydrolases"/>
    <property type="match status" value="1"/>
</dbReference>
<dbReference type="SMART" id="SM00382">
    <property type="entry name" value="AAA"/>
    <property type="match status" value="1"/>
</dbReference>
<dbReference type="AlphaFoldDB" id="A0AA46YMN8"/>
<dbReference type="InterPro" id="IPR003593">
    <property type="entry name" value="AAA+_ATPase"/>
</dbReference>
<dbReference type="Proteomes" id="UP001164390">
    <property type="component" value="Chromosome"/>
</dbReference>
<reference evidence="2" key="1">
    <citation type="submission" date="2022-01" db="EMBL/GenBank/DDBJ databases">
        <title>Nocardioidaceae gen. sp. A5X3R13.</title>
        <authorList>
            <person name="Lopez Marin M.A."/>
            <person name="Uhlik O."/>
        </authorList>
    </citation>
    <scope>NUCLEOTIDE SEQUENCE</scope>
    <source>
        <strain evidence="2">A5X3R13</strain>
    </source>
</reference>